<reference evidence="6 7" key="1">
    <citation type="submission" date="2016-10" db="EMBL/GenBank/DDBJ databases">
        <authorList>
            <person name="Varghese N."/>
            <person name="Submissions S."/>
        </authorList>
    </citation>
    <scope>NUCLEOTIDE SEQUENCE [LARGE SCALE GENOMIC DNA]</scope>
    <source>
        <strain evidence="6 7">DSM 18839</strain>
    </source>
</reference>
<keyword evidence="3 6" id="KW-0418">Kinase</keyword>
<dbReference type="InterPro" id="IPR017508">
    <property type="entry name" value="HipA_N1"/>
</dbReference>
<evidence type="ECO:0000259" key="5">
    <source>
        <dbReference type="Pfam" id="PF13657"/>
    </source>
</evidence>
<comment type="similarity">
    <text evidence="1">Belongs to the HipA Ser/Thr kinase family.</text>
</comment>
<protein>
    <submittedName>
        <fullName evidence="6">Serine/threonine-protein kinase HipA</fullName>
    </submittedName>
</protein>
<accession>A0A8G2BMP6</accession>
<dbReference type="EMBL" id="FNBW01000026">
    <property type="protein sequence ID" value="SDG58084.1"/>
    <property type="molecule type" value="Genomic_DNA"/>
</dbReference>
<comment type="caution">
    <text evidence="6">The sequence shown here is derived from an EMBL/GenBank/DDBJ whole genome shotgun (WGS) entry which is preliminary data.</text>
</comment>
<sequence length="451" mass="49390">MLDRTAVVWTRATGGPRKLGVLQRTDDRLSFTYEADAVDLPGISVMHDVDQVGRAPQAWVATDDNPLPPMFQALVPPLDPDNLQRRLLSRALEIQRGPVDEDLDWELLLLGGRNSIGHLDIFRDDATASDWYDRDRQPQVTDLSKSPLWRLAAEASLPTPDPAALDAIIEMVGTLPTVGGAMPKVLLSITPPGSNQVVEALVKIQSNKHEDVLLLEDIGYRMCERVGLPTPRRWLAKSDGVTVLATERFDRVDGLPVPMESLFSAMYVATDGEMSSRWSDARTTPNFEMVGDFLRDPKSLATSDPDSDAKSMLKRVVLNALTGNSDQHLENFAFLGERSHSRLSPVYDPALTRGYASLQCVSVVSFGGLVTMTKGENAGIGHGLLSLHSAYGLARTVMLDLADECLEATRDFPDAVLASGAKDHIVRRLIARVAGTRYRVETALRELVKSG</sequence>
<proteinExistence type="inferred from homology"/>
<dbReference type="Proteomes" id="UP000198615">
    <property type="component" value="Unassembled WGS sequence"/>
</dbReference>
<dbReference type="Gene3D" id="1.10.1070.20">
    <property type="match status" value="1"/>
</dbReference>
<evidence type="ECO:0000313" key="6">
    <source>
        <dbReference type="EMBL" id="SDG58084.1"/>
    </source>
</evidence>
<evidence type="ECO:0000256" key="2">
    <source>
        <dbReference type="ARBA" id="ARBA00022679"/>
    </source>
</evidence>
<dbReference type="GO" id="GO:0005829">
    <property type="term" value="C:cytosol"/>
    <property type="evidence" value="ECO:0007669"/>
    <property type="project" value="TreeGrafter"/>
</dbReference>
<evidence type="ECO:0000259" key="4">
    <source>
        <dbReference type="Pfam" id="PF07804"/>
    </source>
</evidence>
<evidence type="ECO:0000313" key="7">
    <source>
        <dbReference type="Proteomes" id="UP000198615"/>
    </source>
</evidence>
<gene>
    <name evidence="6" type="ORF">SAMN05660686_04923</name>
</gene>
<dbReference type="InterPro" id="IPR052028">
    <property type="entry name" value="HipA_Ser/Thr_kinase"/>
</dbReference>
<dbReference type="RefSeq" id="WP_093154590.1">
    <property type="nucleotide sequence ID" value="NZ_FNBW01000026.1"/>
</dbReference>
<evidence type="ECO:0000256" key="3">
    <source>
        <dbReference type="ARBA" id="ARBA00022777"/>
    </source>
</evidence>
<keyword evidence="7" id="KW-1185">Reference proteome</keyword>
<dbReference type="InterPro" id="IPR012893">
    <property type="entry name" value="HipA-like_C"/>
</dbReference>
<evidence type="ECO:0000256" key="1">
    <source>
        <dbReference type="ARBA" id="ARBA00010164"/>
    </source>
</evidence>
<dbReference type="Pfam" id="PF13657">
    <property type="entry name" value="Couple_hipA"/>
    <property type="match status" value="1"/>
</dbReference>
<dbReference type="GO" id="GO:0004674">
    <property type="term" value="F:protein serine/threonine kinase activity"/>
    <property type="evidence" value="ECO:0007669"/>
    <property type="project" value="TreeGrafter"/>
</dbReference>
<dbReference type="AlphaFoldDB" id="A0A8G2BMP6"/>
<feature type="domain" description="HipA-like C-terminal" evidence="4">
    <location>
        <begin position="178"/>
        <end position="366"/>
    </location>
</feature>
<dbReference type="OrthoDB" id="9805913at2"/>
<name>A0A8G2BMP6_9PROT</name>
<keyword evidence="2" id="KW-0808">Transferase</keyword>
<organism evidence="6 7">
    <name type="scientific">Thalassobaculum litoreum DSM 18839</name>
    <dbReference type="NCBI Taxonomy" id="1123362"/>
    <lineage>
        <taxon>Bacteria</taxon>
        <taxon>Pseudomonadati</taxon>
        <taxon>Pseudomonadota</taxon>
        <taxon>Alphaproteobacteria</taxon>
        <taxon>Rhodospirillales</taxon>
        <taxon>Thalassobaculaceae</taxon>
        <taxon>Thalassobaculum</taxon>
    </lineage>
</organism>
<dbReference type="Pfam" id="PF07804">
    <property type="entry name" value="HipA_C"/>
    <property type="match status" value="1"/>
</dbReference>
<feature type="domain" description="HipA N-terminal subdomain 1" evidence="5">
    <location>
        <begin position="17"/>
        <end position="121"/>
    </location>
</feature>
<dbReference type="PANTHER" id="PTHR37419">
    <property type="entry name" value="SERINE/THREONINE-PROTEIN KINASE TOXIN HIPA"/>
    <property type="match status" value="1"/>
</dbReference>